<dbReference type="RefSeq" id="WP_305754727.1">
    <property type="nucleotide sequence ID" value="NZ_JAPCKK010000016.1"/>
</dbReference>
<evidence type="ECO:0000313" key="2">
    <source>
        <dbReference type="Proteomes" id="UP001241848"/>
    </source>
</evidence>
<protein>
    <recommendedName>
        <fullName evidence="3">RNA polymerase alpha subunit C-terminal domain-containing protein</fullName>
    </recommendedName>
</protein>
<reference evidence="1 2" key="1">
    <citation type="submission" date="2022-10" db="EMBL/GenBank/DDBJ databases">
        <title>Paenibacillus description and whole genome data of maize root bacterial community.</title>
        <authorList>
            <person name="Marton D."/>
            <person name="Farkas M."/>
            <person name="Cserhati M."/>
        </authorList>
    </citation>
    <scope>NUCLEOTIDE SEQUENCE [LARGE SCALE GENOMIC DNA]</scope>
    <source>
        <strain evidence="1 2">P96</strain>
    </source>
</reference>
<dbReference type="EMBL" id="JAPCKK010000016">
    <property type="protein sequence ID" value="MDP4097101.1"/>
    <property type="molecule type" value="Genomic_DNA"/>
</dbReference>
<evidence type="ECO:0000313" key="1">
    <source>
        <dbReference type="EMBL" id="MDP4097101.1"/>
    </source>
</evidence>
<gene>
    <name evidence="1" type="ORF">OIN60_10000</name>
</gene>
<evidence type="ECO:0008006" key="3">
    <source>
        <dbReference type="Google" id="ProtNLM"/>
    </source>
</evidence>
<name>A0ABT9FQV9_9BACL</name>
<keyword evidence="2" id="KW-1185">Reference proteome</keyword>
<dbReference type="Proteomes" id="UP001241848">
    <property type="component" value="Unassembled WGS sequence"/>
</dbReference>
<comment type="caution">
    <text evidence="1">The sequence shown here is derived from an EMBL/GenBank/DDBJ whole genome shotgun (WGS) entry which is preliminary data.</text>
</comment>
<dbReference type="SUPFAM" id="SSF47789">
    <property type="entry name" value="C-terminal domain of RNA polymerase alpha subunit"/>
    <property type="match status" value="1"/>
</dbReference>
<sequence length="96" mass="11183">MMIEEYVLKDRLPLDDRILARDITCFLEISKMYAGNEILINRLISILRRHGYDTIEDVVSVSERQIRLTKQIGEQTFKLLLDLLKALSKRGEPGHL</sequence>
<proteinExistence type="predicted"/>
<accession>A0ABT9FQV9</accession>
<organism evidence="1 2">
    <name type="scientific">Paenibacillus zeirhizosphaerae</name>
    <dbReference type="NCBI Taxonomy" id="2987519"/>
    <lineage>
        <taxon>Bacteria</taxon>
        <taxon>Bacillati</taxon>
        <taxon>Bacillota</taxon>
        <taxon>Bacilli</taxon>
        <taxon>Bacillales</taxon>
        <taxon>Paenibacillaceae</taxon>
        <taxon>Paenibacillus</taxon>
    </lineage>
</organism>
<dbReference type="Gene3D" id="1.10.150.20">
    <property type="entry name" value="5' to 3' exonuclease, C-terminal subdomain"/>
    <property type="match status" value="1"/>
</dbReference>